<dbReference type="PANTHER" id="PTHR11239">
    <property type="entry name" value="DNA-DIRECTED RNA POLYMERASE"/>
    <property type="match status" value="1"/>
</dbReference>
<dbReference type="InterPro" id="IPR012164">
    <property type="entry name" value="Rpa12/Rpb9/Rpc10/TFS"/>
</dbReference>
<evidence type="ECO:0000259" key="11">
    <source>
        <dbReference type="PROSITE" id="PS51133"/>
    </source>
</evidence>
<dbReference type="GO" id="GO:0006363">
    <property type="term" value="P:termination of RNA polymerase I transcription"/>
    <property type="evidence" value="ECO:0007669"/>
    <property type="project" value="TreeGrafter"/>
</dbReference>
<reference evidence="13" key="1">
    <citation type="journal article" date="2021" name="G3 (Bethesda)">
        <title>Chromosome assembled and annotated genome sequence of Aspergillus flavus NRRL 3357.</title>
        <authorList>
            <person name="Skerker J.M."/>
            <person name="Pianalto K.M."/>
            <person name="Mondo S.J."/>
            <person name="Yang K."/>
            <person name="Arkin A.P."/>
            <person name="Keller N.P."/>
            <person name="Grigoriev I.V."/>
            <person name="Louise Glass N.L."/>
        </authorList>
    </citation>
    <scope>NUCLEOTIDE SEQUENCE [LARGE SCALE GENOMIC DNA]</scope>
    <source>
        <strain evidence="13">ATCC 200026 / FGSC A1120 / IAM 13836 / NRRL 3357 / JCM 12722 / SRRC 167</strain>
    </source>
</reference>
<dbReference type="GO" id="GO:0003899">
    <property type="term" value="F:DNA-directed RNA polymerase activity"/>
    <property type="evidence" value="ECO:0007669"/>
    <property type="project" value="InterPro"/>
</dbReference>
<dbReference type="PROSITE" id="PS51133">
    <property type="entry name" value="ZF_TFIIS_2"/>
    <property type="match status" value="1"/>
</dbReference>
<keyword evidence="5" id="KW-0479">Metal-binding</keyword>
<dbReference type="Pfam" id="PF01096">
    <property type="entry name" value="Zn_ribbon_TFIIS"/>
    <property type="match status" value="1"/>
</dbReference>
<dbReference type="VEuPathDB" id="FungiDB:AFLA_012792"/>
<evidence type="ECO:0000256" key="7">
    <source>
        <dbReference type="ARBA" id="ARBA00022833"/>
    </source>
</evidence>
<keyword evidence="9" id="KW-0539">Nucleus</keyword>
<evidence type="ECO:0000256" key="8">
    <source>
        <dbReference type="ARBA" id="ARBA00023163"/>
    </source>
</evidence>
<accession>A0A7U2MDN5</accession>
<dbReference type="GO" id="GO:0008270">
    <property type="term" value="F:zinc ion binding"/>
    <property type="evidence" value="ECO:0007669"/>
    <property type="project" value="UniProtKB-KW"/>
</dbReference>
<dbReference type="PANTHER" id="PTHR11239:SF14">
    <property type="entry name" value="DNA-DIRECTED RNA POLYMERASE I SUBUNIT RPA12"/>
    <property type="match status" value="1"/>
</dbReference>
<evidence type="ECO:0000256" key="2">
    <source>
        <dbReference type="ARBA" id="ARBA00008925"/>
    </source>
</evidence>
<evidence type="ECO:0000256" key="4">
    <source>
        <dbReference type="ARBA" id="ARBA00022478"/>
    </source>
</evidence>
<feature type="domain" description="TFIIS-type" evidence="11">
    <location>
        <begin position="79"/>
        <end position="118"/>
    </location>
</feature>
<name>A0A7U2MDN5_ASPFN</name>
<keyword evidence="4" id="KW-0240">DNA-directed RNA polymerase</keyword>
<evidence type="ECO:0000256" key="3">
    <source>
        <dbReference type="ARBA" id="ARBA00018784"/>
    </source>
</evidence>
<dbReference type="PROSITE" id="PS01030">
    <property type="entry name" value="RNA_POL_M_15KD"/>
    <property type="match status" value="1"/>
</dbReference>
<gene>
    <name evidence="12" type="ORF">F9C07_2056792</name>
</gene>
<evidence type="ECO:0000313" key="13">
    <source>
        <dbReference type="Proteomes" id="UP000596276"/>
    </source>
</evidence>
<dbReference type="EMBL" id="CP044622">
    <property type="protein sequence ID" value="QRD81826.1"/>
    <property type="molecule type" value="Genomic_DNA"/>
</dbReference>
<dbReference type="InterPro" id="IPR034004">
    <property type="entry name" value="Zn_ribbon_RPA12_C"/>
</dbReference>
<protein>
    <recommendedName>
        <fullName evidence="3">DNA-directed RNA polymerase I subunit RPA12</fullName>
    </recommendedName>
</protein>
<evidence type="ECO:0000313" key="12">
    <source>
        <dbReference type="EMBL" id="QRD81826.1"/>
    </source>
</evidence>
<dbReference type="AlphaFoldDB" id="A0A7U2MDN5"/>
<evidence type="ECO:0000256" key="10">
    <source>
        <dbReference type="PROSITE-ProRule" id="PRU00472"/>
    </source>
</evidence>
<dbReference type="CDD" id="cd10507">
    <property type="entry name" value="Zn-ribbon_RPA12"/>
    <property type="match status" value="1"/>
</dbReference>
<keyword evidence="13" id="KW-1185">Reference proteome</keyword>
<proteinExistence type="inferred from homology"/>
<dbReference type="VEuPathDB" id="FungiDB:F9C07_2056792"/>
<dbReference type="SMART" id="SM00440">
    <property type="entry name" value="ZnF_C2C2"/>
    <property type="match status" value="1"/>
</dbReference>
<keyword evidence="7" id="KW-0862">Zinc</keyword>
<evidence type="ECO:0000256" key="5">
    <source>
        <dbReference type="ARBA" id="ARBA00022723"/>
    </source>
</evidence>
<organism evidence="12 13">
    <name type="scientific">Aspergillus flavus (strain ATCC 200026 / FGSC A1120 / IAM 13836 / NRRL 3357 / JCM 12722 / SRRC 167)</name>
    <dbReference type="NCBI Taxonomy" id="332952"/>
    <lineage>
        <taxon>Eukaryota</taxon>
        <taxon>Fungi</taxon>
        <taxon>Dikarya</taxon>
        <taxon>Ascomycota</taxon>
        <taxon>Pezizomycotina</taxon>
        <taxon>Eurotiomycetes</taxon>
        <taxon>Eurotiomycetidae</taxon>
        <taxon>Eurotiales</taxon>
        <taxon>Aspergillaceae</taxon>
        <taxon>Aspergillus</taxon>
        <taxon>Aspergillus subgen. Circumdati</taxon>
    </lineage>
</organism>
<dbReference type="Gene3D" id="2.20.25.10">
    <property type="match status" value="1"/>
</dbReference>
<dbReference type="InterPro" id="IPR001222">
    <property type="entry name" value="Znf_TFIIS"/>
</dbReference>
<comment type="subcellular location">
    <subcellularLocation>
        <location evidence="1">Nucleus</location>
        <location evidence="1">Nucleolus</location>
    </subcellularLocation>
</comment>
<evidence type="ECO:0000256" key="1">
    <source>
        <dbReference type="ARBA" id="ARBA00004604"/>
    </source>
</evidence>
<sequence length="159" mass="17578">MSAIGSLIFCNDCGNLLDESSGDPTKLIVCSICGARNRDIVPKTIVSESKASAFPSTLRAKRSAVQNLTAADKRTEALTQHTCARCGRKEMYFTTVQLRSADEGSTVFYTCVCGYKYVIRLPFAVDGHSRTMLIFDLQGNTKQLNIRKDFYFGFTAVHL</sequence>
<comment type="similarity">
    <text evidence="2">Belongs to the archaeal RpoM/eukaryotic RPA12/RPB9/RPC11 RNA polymerase family.</text>
</comment>
<dbReference type="GO" id="GO:0005736">
    <property type="term" value="C:RNA polymerase I complex"/>
    <property type="evidence" value="ECO:0007669"/>
    <property type="project" value="TreeGrafter"/>
</dbReference>
<dbReference type="Proteomes" id="UP000596276">
    <property type="component" value="Chromosome 2"/>
</dbReference>
<dbReference type="GO" id="GO:0003676">
    <property type="term" value="F:nucleic acid binding"/>
    <property type="evidence" value="ECO:0007669"/>
    <property type="project" value="InterPro"/>
</dbReference>
<keyword evidence="8" id="KW-0804">Transcription</keyword>
<dbReference type="FunFam" id="2.20.25.10:FF:000024">
    <property type="entry name" value="DNA-directed RNA polymerase subunit"/>
    <property type="match status" value="1"/>
</dbReference>
<evidence type="ECO:0000256" key="9">
    <source>
        <dbReference type="ARBA" id="ARBA00023242"/>
    </source>
</evidence>
<dbReference type="SUPFAM" id="SSF57783">
    <property type="entry name" value="Zinc beta-ribbon"/>
    <property type="match status" value="1"/>
</dbReference>
<dbReference type="InterPro" id="IPR019761">
    <property type="entry name" value="DNA-dir_RNA_pol-M_15_CS"/>
</dbReference>
<evidence type="ECO:0000256" key="6">
    <source>
        <dbReference type="ARBA" id="ARBA00022771"/>
    </source>
</evidence>
<keyword evidence="6 10" id="KW-0863">Zinc-finger</keyword>